<gene>
    <name evidence="1" type="ORF">CEXT_378891</name>
</gene>
<reference evidence="1 2" key="1">
    <citation type="submission" date="2021-06" db="EMBL/GenBank/DDBJ databases">
        <title>Caerostris extrusa draft genome.</title>
        <authorList>
            <person name="Kono N."/>
            <person name="Arakawa K."/>
        </authorList>
    </citation>
    <scope>NUCLEOTIDE SEQUENCE [LARGE SCALE GENOMIC DNA]</scope>
</reference>
<sequence length="137" mass="15592">MKCKNIAFPLVLCRSLHLTPTDSGVPLNRRGVFRNIWGIKIVSIHIAIKRKNRHKLFRMSGNTTKCDDDILYFFLFSQKQQPLSPTGCFFYSSASVSYRKSNIWKTANVSRLATNPVKVLMEENVSVQSTSTSVLHI</sequence>
<dbReference type="Proteomes" id="UP001054945">
    <property type="component" value="Unassembled WGS sequence"/>
</dbReference>
<comment type="caution">
    <text evidence="1">The sequence shown here is derived from an EMBL/GenBank/DDBJ whole genome shotgun (WGS) entry which is preliminary data.</text>
</comment>
<organism evidence="1 2">
    <name type="scientific">Caerostris extrusa</name>
    <name type="common">Bark spider</name>
    <name type="synonym">Caerostris bankana</name>
    <dbReference type="NCBI Taxonomy" id="172846"/>
    <lineage>
        <taxon>Eukaryota</taxon>
        <taxon>Metazoa</taxon>
        <taxon>Ecdysozoa</taxon>
        <taxon>Arthropoda</taxon>
        <taxon>Chelicerata</taxon>
        <taxon>Arachnida</taxon>
        <taxon>Araneae</taxon>
        <taxon>Araneomorphae</taxon>
        <taxon>Entelegynae</taxon>
        <taxon>Araneoidea</taxon>
        <taxon>Araneidae</taxon>
        <taxon>Caerostris</taxon>
    </lineage>
</organism>
<keyword evidence="2" id="KW-1185">Reference proteome</keyword>
<evidence type="ECO:0000313" key="2">
    <source>
        <dbReference type="Proteomes" id="UP001054945"/>
    </source>
</evidence>
<dbReference type="AlphaFoldDB" id="A0AAV4WNW0"/>
<evidence type="ECO:0000313" key="1">
    <source>
        <dbReference type="EMBL" id="GIY84517.1"/>
    </source>
</evidence>
<dbReference type="EMBL" id="BPLR01016524">
    <property type="protein sequence ID" value="GIY84517.1"/>
    <property type="molecule type" value="Genomic_DNA"/>
</dbReference>
<accession>A0AAV4WNW0</accession>
<proteinExistence type="predicted"/>
<protein>
    <submittedName>
        <fullName evidence="1">Uncharacterized protein</fullName>
    </submittedName>
</protein>
<name>A0AAV4WNW0_CAEEX</name>